<dbReference type="KEGG" id="vg:16574777"/>
<name>S5VZI9_9CAUD</name>
<protein>
    <submittedName>
        <fullName evidence="1">Uncharacterized protein</fullName>
    </submittedName>
</protein>
<evidence type="ECO:0000313" key="2">
    <source>
        <dbReference type="Proteomes" id="UP000015545"/>
    </source>
</evidence>
<dbReference type="RefSeq" id="YP_008433422.1">
    <property type="nucleotide sequence ID" value="NC_022096.1"/>
</dbReference>
<reference evidence="1 2" key="1">
    <citation type="journal article" date="2014" name="Genome Announc.">
        <title>Complete Genome Sequence of the Novel Giant Pseudomonas Phage PaBG.</title>
        <authorList>
            <person name="Sykilinda N.N."/>
            <person name="Bondar A.A."/>
            <person name="Gorshkova A.S."/>
            <person name="Kurochkina L.P."/>
            <person name="Kulikov E.E."/>
            <person name="Shneider M.M."/>
            <person name="Kadykov V.A."/>
            <person name="Solovjeva N.V."/>
            <person name="Kabilov M.R."/>
            <person name="Mesyanzhinov V.V."/>
            <person name="Vlassov V.V."/>
            <person name="Drukker V.V."/>
            <person name="Miroshnikov K.A."/>
        </authorList>
    </citation>
    <scope>NUCLEOTIDE SEQUENCE [LARGE SCALE GENOMIC DNA]</scope>
</reference>
<dbReference type="EMBL" id="KF147891">
    <property type="protein sequence ID" value="AGS81975.1"/>
    <property type="molecule type" value="Genomic_DNA"/>
</dbReference>
<accession>S5VZI9</accession>
<sequence>MIVFLDQDGVFVHPRSDLAGMVSDPVAVAVLNQLFALPRVRVVVSSTVRKGKSRERMQKHLQDRGILCTLHDDWSTGDHIDGRHNEIAAWLDRHDNPEDYLVLDDEHCAPPIDSSKWVKCDPANGMDVVALLRVAETIGWREHRHWALESKHKSET</sequence>
<dbReference type="Pfam" id="PF18143">
    <property type="entry name" value="HAD_SAK_2"/>
    <property type="match status" value="1"/>
</dbReference>
<evidence type="ECO:0000313" key="1">
    <source>
        <dbReference type="EMBL" id="AGS81975.1"/>
    </source>
</evidence>
<keyword evidence="2" id="KW-1185">Reference proteome</keyword>
<proteinExistence type="predicted"/>
<organism evidence="1 2">
    <name type="scientific">Pseudomonas phage PaBG</name>
    <dbReference type="NCBI Taxonomy" id="1335230"/>
    <lineage>
        <taxon>Viruses</taxon>
        <taxon>Duplodnaviria</taxon>
        <taxon>Heunggongvirae</taxon>
        <taxon>Uroviricota</taxon>
        <taxon>Caudoviricetes</taxon>
        <taxon>Baikalvirus</taxon>
        <taxon>Baikalvirus PaBG</taxon>
    </lineage>
</organism>
<gene>
    <name evidence="1" type="ORF">PaBG_00091</name>
</gene>
<dbReference type="Proteomes" id="UP000015545">
    <property type="component" value="Segment"/>
</dbReference>